<proteinExistence type="predicted"/>
<sequence length="250" mass="27343">PGVFILRKIDIYSASVAFGSGYSDNPGRTLDTNAEDSFFGSVALSAGINTRIAQQYDAGINIVASGTEYTRGDAPSNRNLLANAYFGRAIFDGNLYVSANASAGVNTGQKFRNGTGFYNTGVSVSTVRKLSDRIIVRPSVGASRQWSDQSEQNNYAVTAATDVIWKPAAKWLVRGQVSYSRRIYDNFFEDVTFVERKDSLIRAGLSVSRQVNDFIDVSASVDYADQNSDFFLSTYNAFDAGVSARMTHRF</sequence>
<dbReference type="EMBL" id="UOEH01000320">
    <property type="protein sequence ID" value="VAW00888.1"/>
    <property type="molecule type" value="Genomic_DNA"/>
</dbReference>
<organism evidence="1">
    <name type="scientific">hydrothermal vent metagenome</name>
    <dbReference type="NCBI Taxonomy" id="652676"/>
    <lineage>
        <taxon>unclassified sequences</taxon>
        <taxon>metagenomes</taxon>
        <taxon>ecological metagenomes</taxon>
    </lineage>
</organism>
<gene>
    <name evidence="1" type="ORF">MNBD_ALPHA05-2002</name>
</gene>
<dbReference type="InterPro" id="IPR036709">
    <property type="entry name" value="Autotransporte_beta_dom_sf"/>
</dbReference>
<feature type="non-terminal residue" evidence="1">
    <location>
        <position position="1"/>
    </location>
</feature>
<accession>A0A3B0S7D3</accession>
<dbReference type="SUPFAM" id="SSF103515">
    <property type="entry name" value="Autotransporter"/>
    <property type="match status" value="1"/>
</dbReference>
<name>A0A3B0S7D3_9ZZZZ</name>
<evidence type="ECO:0000313" key="1">
    <source>
        <dbReference type="EMBL" id="VAW00888.1"/>
    </source>
</evidence>
<protein>
    <recommendedName>
        <fullName evidence="2">Autotransporter domain-containing protein</fullName>
    </recommendedName>
</protein>
<reference evidence="1" key="1">
    <citation type="submission" date="2018-06" db="EMBL/GenBank/DDBJ databases">
        <authorList>
            <person name="Zhirakovskaya E."/>
        </authorList>
    </citation>
    <scope>NUCLEOTIDE SEQUENCE</scope>
</reference>
<evidence type="ECO:0008006" key="2">
    <source>
        <dbReference type="Google" id="ProtNLM"/>
    </source>
</evidence>
<dbReference type="AlphaFoldDB" id="A0A3B0S7D3"/>